<accession>A0A098YFR0</accession>
<evidence type="ECO:0000313" key="3">
    <source>
        <dbReference type="Proteomes" id="UP000029713"/>
    </source>
</evidence>
<dbReference type="AlphaFoldDB" id="A0A098YFR0"/>
<name>A0A098YFR0_9ACTN</name>
<gene>
    <name evidence="2" type="ORF">IN07_01270</name>
</gene>
<keyword evidence="3" id="KW-1185">Reference proteome</keyword>
<protein>
    <submittedName>
        <fullName evidence="2">Uncharacterized protein</fullName>
    </submittedName>
</protein>
<comment type="caution">
    <text evidence="2">The sequence shown here is derived from an EMBL/GenBank/DDBJ whole genome shotgun (WGS) entry which is preliminary data.</text>
</comment>
<sequence length="378" mass="40895">MDATIRPMPPRPAPEPPRPPLTPELLSGLNLAKLDEYVALLLTGRPGAPLPGETARAALIRYLAAADPADTVRAISPVKVNGRSGSPLLSPAILLVTSTALVFLARPPKSRQWVPGPVIAATDIHDTAINDFAHGEFALVLAPQRGTRWRRLGVHSSVGGDRTLRLAVSYAAASKEQGSVALRVVDAIRTMIIAPDRPMGGLAATEPWLAEAINSYQVPIPITRVDYDPVPRRYLNQLWGEPWPRGLWARMQAAWTDEGQALTDELAERYGGFWDRFAVRALSTRLPELHARLIDILGPAAARKFPYHVRRHGDTFVGVTLLHQAVFRLASTRGGIVESRGRGQCPICGSALETPTSLTRSPSGCLACATATDVRSVR</sequence>
<evidence type="ECO:0000313" key="2">
    <source>
        <dbReference type="EMBL" id="KGH48621.1"/>
    </source>
</evidence>
<dbReference type="Proteomes" id="UP000029713">
    <property type="component" value="Unassembled WGS sequence"/>
</dbReference>
<proteinExistence type="predicted"/>
<organism evidence="2 3">
    <name type="scientific">Modestobacter caceresii</name>
    <dbReference type="NCBI Taxonomy" id="1522368"/>
    <lineage>
        <taxon>Bacteria</taxon>
        <taxon>Bacillati</taxon>
        <taxon>Actinomycetota</taxon>
        <taxon>Actinomycetes</taxon>
        <taxon>Geodermatophilales</taxon>
        <taxon>Geodermatophilaceae</taxon>
        <taxon>Modestobacter</taxon>
    </lineage>
</organism>
<feature type="compositionally biased region" description="Pro residues" evidence="1">
    <location>
        <begin position="7"/>
        <end position="20"/>
    </location>
</feature>
<evidence type="ECO:0000256" key="1">
    <source>
        <dbReference type="SAM" id="MobiDB-lite"/>
    </source>
</evidence>
<dbReference type="EMBL" id="JPMX01000003">
    <property type="protein sequence ID" value="KGH48621.1"/>
    <property type="molecule type" value="Genomic_DNA"/>
</dbReference>
<reference evidence="2 3" key="1">
    <citation type="submission" date="2014-07" db="EMBL/GenBank/DDBJ databases">
        <title>Biosystematic studies on Modestobacter strains isolated from extreme hyper-arid desert soil and from historic building.</title>
        <authorList>
            <person name="Bukarasam K."/>
            <person name="Bull A."/>
            <person name="Girard G."/>
            <person name="van Wezel G."/>
            <person name="Goodfellow M."/>
        </authorList>
    </citation>
    <scope>NUCLEOTIDE SEQUENCE [LARGE SCALE GENOMIC DNA]</scope>
    <source>
        <strain evidence="2 3">KNN45-2b</strain>
    </source>
</reference>
<feature type="region of interest" description="Disordered" evidence="1">
    <location>
        <begin position="1"/>
        <end position="20"/>
    </location>
</feature>